<dbReference type="PIRSF" id="PIRSF000447">
    <property type="entry name" value="KAS_II"/>
    <property type="match status" value="1"/>
</dbReference>
<evidence type="ECO:0000256" key="15">
    <source>
        <dbReference type="PIRSR" id="PIRSR000447-1"/>
    </source>
</evidence>
<dbReference type="SUPFAM" id="SSF53901">
    <property type="entry name" value="Thiolase-like"/>
    <property type="match status" value="2"/>
</dbReference>
<dbReference type="EMBL" id="JAGIQL010000040">
    <property type="protein sequence ID" value="MBP0458352.1"/>
    <property type="molecule type" value="Genomic_DNA"/>
</dbReference>
<evidence type="ECO:0000256" key="10">
    <source>
        <dbReference type="ARBA" id="ARBA00023315"/>
    </source>
</evidence>
<evidence type="ECO:0000256" key="5">
    <source>
        <dbReference type="ARBA" id="ARBA00022516"/>
    </source>
</evidence>
<feature type="domain" description="Ketosynthase family 3 (KS3)" evidence="17">
    <location>
        <begin position="5"/>
        <end position="419"/>
    </location>
</feature>
<keyword evidence="8" id="KW-0443">Lipid metabolism</keyword>
<dbReference type="NCBIfam" id="NF005589">
    <property type="entry name" value="PRK07314.1"/>
    <property type="match status" value="1"/>
</dbReference>
<dbReference type="Pfam" id="PF00109">
    <property type="entry name" value="ketoacyl-synt"/>
    <property type="match status" value="1"/>
</dbReference>
<evidence type="ECO:0000256" key="9">
    <source>
        <dbReference type="ARBA" id="ARBA00023160"/>
    </source>
</evidence>
<dbReference type="AlphaFoldDB" id="A0A940MEX4"/>
<dbReference type="InterPro" id="IPR020841">
    <property type="entry name" value="PKS_Beta-ketoAc_synthase_dom"/>
</dbReference>
<evidence type="ECO:0000256" key="3">
    <source>
        <dbReference type="ARBA" id="ARBA00012356"/>
    </source>
</evidence>
<dbReference type="RefSeq" id="WP_209340113.1">
    <property type="nucleotide sequence ID" value="NZ_JAGIQL010000040.1"/>
</dbReference>
<dbReference type="SMART" id="SM00825">
    <property type="entry name" value="PKS_KS"/>
    <property type="match status" value="1"/>
</dbReference>
<protein>
    <recommendedName>
        <fullName evidence="4 14">3-oxoacyl-[acyl-carrier-protein] synthase 2</fullName>
        <ecNumber evidence="3 14">2.3.1.179</ecNumber>
    </recommendedName>
</protein>
<gene>
    <name evidence="18" type="primary">fabF</name>
    <name evidence="18" type="ORF">JFN87_12675</name>
</gene>
<comment type="catalytic activity">
    <reaction evidence="13 14">
        <text>a fatty acyl-[ACP] + malonyl-[ACP] + H(+) = a 3-oxoacyl-[ACP] + holo-[ACP] + CO2</text>
        <dbReference type="Rhea" id="RHEA:22836"/>
        <dbReference type="Rhea" id="RHEA-COMP:9623"/>
        <dbReference type="Rhea" id="RHEA-COMP:9685"/>
        <dbReference type="Rhea" id="RHEA-COMP:9916"/>
        <dbReference type="Rhea" id="RHEA-COMP:14125"/>
        <dbReference type="ChEBI" id="CHEBI:15378"/>
        <dbReference type="ChEBI" id="CHEBI:16526"/>
        <dbReference type="ChEBI" id="CHEBI:64479"/>
        <dbReference type="ChEBI" id="CHEBI:78449"/>
        <dbReference type="ChEBI" id="CHEBI:78776"/>
        <dbReference type="ChEBI" id="CHEBI:138651"/>
    </reaction>
</comment>
<dbReference type="Pfam" id="PF02801">
    <property type="entry name" value="Ketoacyl-synt_C"/>
    <property type="match status" value="1"/>
</dbReference>
<evidence type="ECO:0000256" key="14">
    <source>
        <dbReference type="PIRNR" id="PIRNR000447"/>
    </source>
</evidence>
<evidence type="ECO:0000256" key="8">
    <source>
        <dbReference type="ARBA" id="ARBA00023098"/>
    </source>
</evidence>
<dbReference type="Gene3D" id="3.40.47.10">
    <property type="match status" value="1"/>
</dbReference>
<evidence type="ECO:0000256" key="16">
    <source>
        <dbReference type="RuleBase" id="RU003694"/>
    </source>
</evidence>
<name>A0A940MEX4_9ACTN</name>
<dbReference type="InterPro" id="IPR000794">
    <property type="entry name" value="Beta-ketoacyl_synthase"/>
</dbReference>
<dbReference type="FunFam" id="3.40.47.10:FF:000039">
    <property type="entry name" value="3-oxoacyl-[acyl-carrier-protein] synthase 2"/>
    <property type="match status" value="1"/>
</dbReference>
<evidence type="ECO:0000256" key="12">
    <source>
        <dbReference type="ARBA" id="ARBA00047318"/>
    </source>
</evidence>
<evidence type="ECO:0000256" key="11">
    <source>
        <dbReference type="ARBA" id="ARBA00024006"/>
    </source>
</evidence>
<evidence type="ECO:0000256" key="2">
    <source>
        <dbReference type="ARBA" id="ARBA00008467"/>
    </source>
</evidence>
<accession>A0A940MEX4</accession>
<dbReference type="InterPro" id="IPR016039">
    <property type="entry name" value="Thiolase-like"/>
</dbReference>
<comment type="pathway">
    <text evidence="1 14">Lipid metabolism; fatty acid biosynthesis.</text>
</comment>
<evidence type="ECO:0000259" key="17">
    <source>
        <dbReference type="PROSITE" id="PS52004"/>
    </source>
</evidence>
<organism evidence="18 19">
    <name type="scientific">Streptomyces montanisoli</name>
    <dbReference type="NCBI Taxonomy" id="2798581"/>
    <lineage>
        <taxon>Bacteria</taxon>
        <taxon>Bacillati</taxon>
        <taxon>Actinomycetota</taxon>
        <taxon>Actinomycetes</taxon>
        <taxon>Kitasatosporales</taxon>
        <taxon>Streptomycetaceae</taxon>
        <taxon>Streptomyces</taxon>
    </lineage>
</organism>
<keyword evidence="10 14" id="KW-0012">Acyltransferase</keyword>
<dbReference type="GO" id="GO:0006633">
    <property type="term" value="P:fatty acid biosynthetic process"/>
    <property type="evidence" value="ECO:0007669"/>
    <property type="project" value="UniProtKB-UniRule"/>
</dbReference>
<keyword evidence="9 14" id="KW-0275">Fatty acid biosynthesis</keyword>
<sequence>MSSTNRTVVVTGIGATTPLGGDTASTWEGLLAGRSGVRTLEGERYADLPVRFAASAAVDPSEVLARPLARKLDRSAQFALVAAREAWADAGFTAKAGDDAAVDPDRLGAVVASGIGGITSLLDQYDSLREKGPRKVSPHTVPMMMPNGPAANVSIEVGARAGSHTPVSACASGAEAIGYAVEMIRTGRADVVIAGGTEATIHPLPIAAFANMMAMSKENDAPEKASRPFDKSRNGFVMGEGAGLIVLETAEHAAARGARVYCEVLGQGISSDAYHITAPEPTGDGIAAALRHLLENTGLKPSEVVHVNAHATSTPLGDLGEIKALRQVFGDDLDHVAISATKSMTGHLLGGAGGIETVATILALHHRMAPPTINVNELDDEVDADIVRDEPRPLPEGTISAVNDSFGFGGHNVVLALRTL</sequence>
<feature type="active site" description="For beta-ketoacyl synthase activity" evidence="15">
    <location>
        <position position="170"/>
    </location>
</feature>
<dbReference type="EC" id="2.3.1.179" evidence="3 14"/>
<comment type="catalytic activity">
    <reaction evidence="12 14">
        <text>(9Z)-hexadecenoyl-[ACP] + malonyl-[ACP] + H(+) = 3-oxo-(11Z)-octadecenoyl-[ACP] + holo-[ACP] + CO2</text>
        <dbReference type="Rhea" id="RHEA:55040"/>
        <dbReference type="Rhea" id="RHEA-COMP:9623"/>
        <dbReference type="Rhea" id="RHEA-COMP:9685"/>
        <dbReference type="Rhea" id="RHEA-COMP:10800"/>
        <dbReference type="Rhea" id="RHEA-COMP:14074"/>
        <dbReference type="ChEBI" id="CHEBI:15378"/>
        <dbReference type="ChEBI" id="CHEBI:16526"/>
        <dbReference type="ChEBI" id="CHEBI:64479"/>
        <dbReference type="ChEBI" id="CHEBI:78449"/>
        <dbReference type="ChEBI" id="CHEBI:83989"/>
        <dbReference type="ChEBI" id="CHEBI:138538"/>
        <dbReference type="EC" id="2.3.1.179"/>
    </reaction>
</comment>
<comment type="similarity">
    <text evidence="2 14 16">Belongs to the thiolase-like superfamily. Beta-ketoacyl-ACP synthases family.</text>
</comment>
<dbReference type="Proteomes" id="UP000670475">
    <property type="component" value="Unassembled WGS sequence"/>
</dbReference>
<dbReference type="NCBIfam" id="TIGR03150">
    <property type="entry name" value="fabF"/>
    <property type="match status" value="1"/>
</dbReference>
<keyword evidence="19" id="KW-1185">Reference proteome</keyword>
<evidence type="ECO:0000313" key="19">
    <source>
        <dbReference type="Proteomes" id="UP000670475"/>
    </source>
</evidence>
<comment type="caution">
    <text evidence="18">The sequence shown here is derived from an EMBL/GenBank/DDBJ whole genome shotgun (WGS) entry which is preliminary data.</text>
</comment>
<evidence type="ECO:0000256" key="1">
    <source>
        <dbReference type="ARBA" id="ARBA00005194"/>
    </source>
</evidence>
<evidence type="ECO:0000256" key="6">
    <source>
        <dbReference type="ARBA" id="ARBA00022679"/>
    </source>
</evidence>
<dbReference type="InterPro" id="IPR017568">
    <property type="entry name" value="3-oxoacyl-ACP_synth-2"/>
</dbReference>
<dbReference type="GO" id="GO:0004315">
    <property type="term" value="F:3-oxoacyl-[acyl-carrier-protein] synthase activity"/>
    <property type="evidence" value="ECO:0007669"/>
    <property type="project" value="UniProtKB-UniRule"/>
</dbReference>
<keyword evidence="7" id="KW-0276">Fatty acid metabolism</keyword>
<evidence type="ECO:0000256" key="7">
    <source>
        <dbReference type="ARBA" id="ARBA00022832"/>
    </source>
</evidence>
<dbReference type="PANTHER" id="PTHR11712:SF336">
    <property type="entry name" value="3-OXOACYL-[ACYL-CARRIER-PROTEIN] SYNTHASE, MITOCHONDRIAL"/>
    <property type="match status" value="1"/>
</dbReference>
<dbReference type="PROSITE" id="PS52004">
    <property type="entry name" value="KS3_2"/>
    <property type="match status" value="1"/>
</dbReference>
<reference evidence="18" key="1">
    <citation type="submission" date="2021-03" db="EMBL/GenBank/DDBJ databases">
        <title>Whole genome sequence of Streptomyces bomunensis MMS17-BM035.</title>
        <authorList>
            <person name="Lee J.H."/>
        </authorList>
    </citation>
    <scope>NUCLEOTIDE SEQUENCE</scope>
    <source>
        <strain evidence="18">MMS17-BM035</strain>
    </source>
</reference>
<proteinExistence type="inferred from homology"/>
<keyword evidence="6 14" id="KW-0808">Transferase</keyword>
<keyword evidence="5 14" id="KW-0444">Lipid biosynthesis</keyword>
<comment type="function">
    <text evidence="11 14">Involved in the type II fatty acid elongation cycle. Catalyzes the elongation of a wide range of acyl-ACP by the addition of two carbons from malonyl-ACP to an acyl acceptor. Can efficiently catalyze the conversion of palmitoleoyl-ACP (cis-hexadec-9-enoyl-ACP) to cis-vaccenoyl-ACP (cis-octadec-11-enoyl-ACP), an essential step in the thermal regulation of fatty acid composition.</text>
</comment>
<dbReference type="InterPro" id="IPR014031">
    <property type="entry name" value="Ketoacyl_synth_C"/>
</dbReference>
<dbReference type="GO" id="GO:0005829">
    <property type="term" value="C:cytosol"/>
    <property type="evidence" value="ECO:0007669"/>
    <property type="project" value="TreeGrafter"/>
</dbReference>
<evidence type="ECO:0000256" key="13">
    <source>
        <dbReference type="ARBA" id="ARBA00047659"/>
    </source>
</evidence>
<evidence type="ECO:0000313" key="18">
    <source>
        <dbReference type="EMBL" id="MBP0458352.1"/>
    </source>
</evidence>
<dbReference type="PANTHER" id="PTHR11712">
    <property type="entry name" value="POLYKETIDE SYNTHASE-RELATED"/>
    <property type="match status" value="1"/>
</dbReference>
<dbReference type="CDD" id="cd00834">
    <property type="entry name" value="KAS_I_II"/>
    <property type="match status" value="1"/>
</dbReference>
<evidence type="ECO:0000256" key="4">
    <source>
        <dbReference type="ARBA" id="ARBA00014657"/>
    </source>
</evidence>
<dbReference type="InterPro" id="IPR014030">
    <property type="entry name" value="Ketoacyl_synth_N"/>
</dbReference>